<name>A0A0G1H0F3_9BACT</name>
<dbReference type="AlphaFoldDB" id="A0A0G1H0F3"/>
<organism evidence="1 2">
    <name type="scientific">Candidatus Giovannonibacteria bacterium GW2011_GWA2_44_13b</name>
    <dbReference type="NCBI Taxonomy" id="1618647"/>
    <lineage>
        <taxon>Bacteria</taxon>
        <taxon>Candidatus Giovannoniibacteriota</taxon>
    </lineage>
</organism>
<dbReference type="EMBL" id="LCHU01000026">
    <property type="protein sequence ID" value="KKT39913.1"/>
    <property type="molecule type" value="Genomic_DNA"/>
</dbReference>
<comment type="caution">
    <text evidence="1">The sequence shown here is derived from an EMBL/GenBank/DDBJ whole genome shotgun (WGS) entry which is preliminary data.</text>
</comment>
<evidence type="ECO:0000313" key="2">
    <source>
        <dbReference type="Proteomes" id="UP000034736"/>
    </source>
</evidence>
<proteinExistence type="predicted"/>
<accession>A0A0G1H0F3</accession>
<gene>
    <name evidence="1" type="ORF">UW30_C0026G0012</name>
</gene>
<reference evidence="1 2" key="1">
    <citation type="journal article" date="2015" name="Nature">
        <title>rRNA introns, odd ribosomes, and small enigmatic genomes across a large radiation of phyla.</title>
        <authorList>
            <person name="Brown C.T."/>
            <person name="Hug L.A."/>
            <person name="Thomas B.C."/>
            <person name="Sharon I."/>
            <person name="Castelle C.J."/>
            <person name="Singh A."/>
            <person name="Wilkins M.J."/>
            <person name="Williams K.H."/>
            <person name="Banfield J.F."/>
        </authorList>
    </citation>
    <scope>NUCLEOTIDE SEQUENCE [LARGE SCALE GENOMIC DNA]</scope>
</reference>
<dbReference type="Proteomes" id="UP000034736">
    <property type="component" value="Unassembled WGS sequence"/>
</dbReference>
<protein>
    <submittedName>
        <fullName evidence="1">Uncharacterized protein</fullName>
    </submittedName>
</protein>
<evidence type="ECO:0000313" key="1">
    <source>
        <dbReference type="EMBL" id="KKT39913.1"/>
    </source>
</evidence>
<sequence length="56" mass="6609">MCLHREYIAKPDGAIADGKDVWCHTNTVKDIKFFGILHNNSWNDRLFFFAKFLIYS</sequence>